<dbReference type="EMBL" id="FNGF01000014">
    <property type="protein sequence ID" value="SDL84646.1"/>
    <property type="molecule type" value="Genomic_DNA"/>
</dbReference>
<name>A0A1G9NDN7_9ACTN</name>
<dbReference type="RefSeq" id="WP_091054537.1">
    <property type="nucleotide sequence ID" value="NZ_FNGF01000013.1"/>
</dbReference>
<dbReference type="GO" id="GO:0008734">
    <property type="term" value="F:L-aspartate oxidase activity"/>
    <property type="evidence" value="ECO:0007669"/>
    <property type="project" value="InterPro"/>
</dbReference>
<dbReference type="PANTHER" id="PTHR42716:SF1">
    <property type="entry name" value="SLL0471 PROTEIN"/>
    <property type="match status" value="1"/>
</dbReference>
<dbReference type="PANTHER" id="PTHR42716">
    <property type="entry name" value="L-ASPARTATE OXIDASE"/>
    <property type="match status" value="1"/>
</dbReference>
<dbReference type="PRINTS" id="PR00411">
    <property type="entry name" value="PNDRDTASEI"/>
</dbReference>
<dbReference type="OrthoDB" id="615715at2"/>
<dbReference type="InterPro" id="IPR005288">
    <property type="entry name" value="NadB"/>
</dbReference>
<evidence type="ECO:0000313" key="2">
    <source>
        <dbReference type="EMBL" id="SDL84646.1"/>
    </source>
</evidence>
<sequence length="539" mass="59059">MRETETQLLVVGGGVGGVLAAVTAAGRGIRTTLTEPTDWLGGVLTTQGVPPDEHVWIERFGCTATYRAYREAVRAYYRRHYPLTEAAAARRAFNPGGAKVSDLCHEPRVTLAVIEAMVAPLRASGLLRVLMEHEPVGAETDGDRITAVTVRDRRTGETTAIAAQWVVDASETGELLPLAGVEYVTGAEARGETGEPHAPEVADPMNMQPVSVCFALDHRPGEDHVVDRPDGYDRFKAARALDWPHGQLSLTAPHPKTRQPVQHMFVPDPEGDPALIRPDYDDRRVGSMDRNLWTFRRIAARANFRPGTYPGDLTLVNWPQIDYWGGPVFDHPDAAAHERAARELSRSFLYWLQTEVPRPDGGTGWPGLRLRGDVLGDSADGLAKAPYIRESRRLRAEHTIVEQELSLAVRGEAGAVAHPDSVGVGMYRIDLHPSTGGDPYIDIGCCPFELPLGALIPVRVENLLAGAKNIGTTHITNGAYRMPLVEWNIGEVAGHLAAFCTERKTSPRQVRASEALLAEFHRELDDAGIERHWPRIAGY</sequence>
<reference evidence="3" key="1">
    <citation type="submission" date="2016-10" db="EMBL/GenBank/DDBJ databases">
        <authorList>
            <person name="Varghese N."/>
            <person name="Submissions S."/>
        </authorList>
    </citation>
    <scope>NUCLEOTIDE SEQUENCE [LARGE SCALE GENOMIC DNA]</scope>
    <source>
        <strain evidence="3">CGMCC 4.3147</strain>
    </source>
</reference>
<dbReference type="Proteomes" id="UP000198662">
    <property type="component" value="Unassembled WGS sequence"/>
</dbReference>
<evidence type="ECO:0000313" key="1">
    <source>
        <dbReference type="EMBL" id="SDL84436.1"/>
    </source>
</evidence>
<dbReference type="Gene3D" id="3.50.50.60">
    <property type="entry name" value="FAD/NAD(P)-binding domain"/>
    <property type="match status" value="1"/>
</dbReference>
<dbReference type="AlphaFoldDB" id="A0A1G9NDN7"/>
<protein>
    <submittedName>
        <fullName evidence="2">FAD dependent oxidoreductase</fullName>
    </submittedName>
</protein>
<dbReference type="GO" id="GO:0009435">
    <property type="term" value="P:NAD+ biosynthetic process"/>
    <property type="evidence" value="ECO:0007669"/>
    <property type="project" value="InterPro"/>
</dbReference>
<accession>A0A1G9NDN7</accession>
<gene>
    <name evidence="1" type="ORF">SAMN05216298_0225</name>
    <name evidence="2" type="ORF">SAMN05216298_0231</name>
</gene>
<evidence type="ECO:0000313" key="3">
    <source>
        <dbReference type="Proteomes" id="UP000198662"/>
    </source>
</evidence>
<dbReference type="EMBL" id="FNGF01000013">
    <property type="protein sequence ID" value="SDL84436.1"/>
    <property type="molecule type" value="Genomic_DNA"/>
</dbReference>
<reference evidence="2" key="2">
    <citation type="submission" date="2016-10" db="EMBL/GenBank/DDBJ databases">
        <authorList>
            <person name="de Groot N.N."/>
        </authorList>
    </citation>
    <scope>NUCLEOTIDE SEQUENCE [LARGE SCALE GENOMIC DNA]</scope>
    <source>
        <strain evidence="2">CGMCC 4.3147</strain>
    </source>
</reference>
<keyword evidence="3" id="KW-1185">Reference proteome</keyword>
<dbReference type="STRING" id="380244.SAMN05216298_0225"/>
<dbReference type="SUPFAM" id="SSF51905">
    <property type="entry name" value="FAD/NAD(P)-binding domain"/>
    <property type="match status" value="1"/>
</dbReference>
<dbReference type="Pfam" id="PF12831">
    <property type="entry name" value="FAD_oxidored"/>
    <property type="match status" value="1"/>
</dbReference>
<proteinExistence type="predicted"/>
<dbReference type="InterPro" id="IPR036188">
    <property type="entry name" value="FAD/NAD-bd_sf"/>
</dbReference>
<organism evidence="2 3">
    <name type="scientific">Glycomyces sambucus</name>
    <dbReference type="NCBI Taxonomy" id="380244"/>
    <lineage>
        <taxon>Bacteria</taxon>
        <taxon>Bacillati</taxon>
        <taxon>Actinomycetota</taxon>
        <taxon>Actinomycetes</taxon>
        <taxon>Glycomycetales</taxon>
        <taxon>Glycomycetaceae</taxon>
        <taxon>Glycomyces</taxon>
    </lineage>
</organism>